<protein>
    <submittedName>
        <fullName evidence="1">Uncharacterized protein</fullName>
    </submittedName>
</protein>
<evidence type="ECO:0000313" key="2">
    <source>
        <dbReference type="Proteomes" id="UP000238479"/>
    </source>
</evidence>
<accession>A0A2P6SLV5</accession>
<dbReference type="Gramene" id="PRQ59664">
    <property type="protein sequence ID" value="PRQ59664"/>
    <property type="gene ID" value="RchiOBHm_Chr1g0372671"/>
</dbReference>
<reference evidence="1 2" key="1">
    <citation type="journal article" date="2018" name="Nat. Genet.">
        <title>The Rosa genome provides new insights in the design of modern roses.</title>
        <authorList>
            <person name="Bendahmane M."/>
        </authorList>
    </citation>
    <scope>NUCLEOTIDE SEQUENCE [LARGE SCALE GENOMIC DNA]</scope>
    <source>
        <strain evidence="2">cv. Old Blush</strain>
    </source>
</reference>
<dbReference type="AlphaFoldDB" id="A0A2P6SLV5"/>
<evidence type="ECO:0000313" key="1">
    <source>
        <dbReference type="EMBL" id="PRQ59664.1"/>
    </source>
</evidence>
<name>A0A2P6SLV5_ROSCH</name>
<sequence length="62" mass="7398">MKLLAVDIPMASGHDQQLFREMMKNSKYCKLEVLFYITSCVWIHHSARVREMHIHMPIHNQC</sequence>
<dbReference type="Proteomes" id="UP000238479">
    <property type="component" value="Chromosome 1"/>
</dbReference>
<proteinExistence type="predicted"/>
<dbReference type="EMBL" id="PDCK01000039">
    <property type="protein sequence ID" value="PRQ59664.1"/>
    <property type="molecule type" value="Genomic_DNA"/>
</dbReference>
<keyword evidence="2" id="KW-1185">Reference proteome</keyword>
<gene>
    <name evidence="1" type="ORF">RchiOBHm_Chr1g0372671</name>
</gene>
<comment type="caution">
    <text evidence="1">The sequence shown here is derived from an EMBL/GenBank/DDBJ whole genome shotgun (WGS) entry which is preliminary data.</text>
</comment>
<organism evidence="1 2">
    <name type="scientific">Rosa chinensis</name>
    <name type="common">China rose</name>
    <dbReference type="NCBI Taxonomy" id="74649"/>
    <lineage>
        <taxon>Eukaryota</taxon>
        <taxon>Viridiplantae</taxon>
        <taxon>Streptophyta</taxon>
        <taxon>Embryophyta</taxon>
        <taxon>Tracheophyta</taxon>
        <taxon>Spermatophyta</taxon>
        <taxon>Magnoliopsida</taxon>
        <taxon>eudicotyledons</taxon>
        <taxon>Gunneridae</taxon>
        <taxon>Pentapetalae</taxon>
        <taxon>rosids</taxon>
        <taxon>fabids</taxon>
        <taxon>Rosales</taxon>
        <taxon>Rosaceae</taxon>
        <taxon>Rosoideae</taxon>
        <taxon>Rosoideae incertae sedis</taxon>
        <taxon>Rosa</taxon>
    </lineage>
</organism>